<dbReference type="SUPFAM" id="SSF53098">
    <property type="entry name" value="Ribonuclease H-like"/>
    <property type="match status" value="1"/>
</dbReference>
<evidence type="ECO:0000256" key="2">
    <source>
        <dbReference type="ARBA" id="ARBA00022473"/>
    </source>
</evidence>
<keyword evidence="2" id="KW-0217">Developmental protein</keyword>
<keyword evidence="7" id="KW-0810">Translation regulation</keyword>
<keyword evidence="6" id="KW-0378">Hydrolase</keyword>
<dbReference type="InterPro" id="IPR014811">
    <property type="entry name" value="ArgoL1"/>
</dbReference>
<evidence type="ECO:0000256" key="9">
    <source>
        <dbReference type="ARBA" id="ARBA00023158"/>
    </source>
</evidence>
<dbReference type="Gene3D" id="3.40.50.2300">
    <property type="match status" value="1"/>
</dbReference>
<keyword evidence="5" id="KW-0221">Differentiation</keyword>
<gene>
    <name evidence="16" type="ORF">NXF25_014572</name>
</gene>
<comment type="subcellular location">
    <subcellularLocation>
        <location evidence="1">Cytoplasm</location>
    </subcellularLocation>
</comment>
<dbReference type="PANTHER" id="PTHR22891">
    <property type="entry name" value="EUKARYOTIC TRANSLATION INITIATION FACTOR 2C"/>
    <property type="match status" value="1"/>
</dbReference>
<name>A0AAW1B0S7_CROAD</name>
<dbReference type="Pfam" id="PF23278">
    <property type="entry name" value="Piwi_N"/>
    <property type="match status" value="1"/>
</dbReference>
<dbReference type="CDD" id="cd04658">
    <property type="entry name" value="Piwi_piwi-like_Euk"/>
    <property type="match status" value="1"/>
</dbReference>
<dbReference type="FunFam" id="3.30.420.10:FF:000014">
    <property type="entry name" value="Piwi-like RNA-mediated gene silencing 1"/>
    <property type="match status" value="1"/>
</dbReference>
<feature type="domain" description="Piwi" evidence="15">
    <location>
        <begin position="775"/>
        <end position="1067"/>
    </location>
</feature>
<evidence type="ECO:0000256" key="13">
    <source>
        <dbReference type="SAM" id="MobiDB-lite"/>
    </source>
</evidence>
<dbReference type="InterPro" id="IPR036397">
    <property type="entry name" value="RNaseH_sf"/>
</dbReference>
<keyword evidence="8" id="KW-0694">RNA-binding</keyword>
<evidence type="ECO:0000256" key="10">
    <source>
        <dbReference type="ARBA" id="ARBA00023254"/>
    </source>
</evidence>
<dbReference type="InterPro" id="IPR036085">
    <property type="entry name" value="PAZ_dom_sf"/>
</dbReference>
<evidence type="ECO:0000313" key="16">
    <source>
        <dbReference type="EMBL" id="KAK9395226.1"/>
    </source>
</evidence>
<dbReference type="SMART" id="SM00949">
    <property type="entry name" value="PAZ"/>
    <property type="match status" value="1"/>
</dbReference>
<organism evidence="16 17">
    <name type="scientific">Crotalus adamanteus</name>
    <name type="common">Eastern diamondback rattlesnake</name>
    <dbReference type="NCBI Taxonomy" id="8729"/>
    <lineage>
        <taxon>Eukaryota</taxon>
        <taxon>Metazoa</taxon>
        <taxon>Chordata</taxon>
        <taxon>Craniata</taxon>
        <taxon>Vertebrata</taxon>
        <taxon>Euteleostomi</taxon>
        <taxon>Lepidosauria</taxon>
        <taxon>Squamata</taxon>
        <taxon>Bifurcata</taxon>
        <taxon>Unidentata</taxon>
        <taxon>Episquamata</taxon>
        <taxon>Toxicofera</taxon>
        <taxon>Serpentes</taxon>
        <taxon>Colubroidea</taxon>
        <taxon>Viperidae</taxon>
        <taxon>Crotalinae</taxon>
        <taxon>Crotalus</taxon>
    </lineage>
</organism>
<dbReference type="AlphaFoldDB" id="A0AAW1B0S7"/>
<dbReference type="PROSITE" id="PS50822">
    <property type="entry name" value="PIWI"/>
    <property type="match status" value="1"/>
</dbReference>
<dbReference type="Gene3D" id="3.30.420.10">
    <property type="entry name" value="Ribonuclease H-like superfamily/Ribonuclease H"/>
    <property type="match status" value="1"/>
</dbReference>
<evidence type="ECO:0000256" key="12">
    <source>
        <dbReference type="ARBA" id="ARBA00039537"/>
    </source>
</evidence>
<evidence type="ECO:0000256" key="5">
    <source>
        <dbReference type="ARBA" id="ARBA00022782"/>
    </source>
</evidence>
<dbReference type="InterPro" id="IPR012337">
    <property type="entry name" value="RNaseH-like_sf"/>
</dbReference>
<evidence type="ECO:0000256" key="7">
    <source>
        <dbReference type="ARBA" id="ARBA00022845"/>
    </source>
</evidence>
<evidence type="ECO:0000313" key="17">
    <source>
        <dbReference type="Proteomes" id="UP001474421"/>
    </source>
</evidence>
<dbReference type="Pfam" id="PF08699">
    <property type="entry name" value="ArgoL1"/>
    <property type="match status" value="1"/>
</dbReference>
<proteinExistence type="inferred from homology"/>
<dbReference type="GO" id="GO:0034584">
    <property type="term" value="F:piRNA binding"/>
    <property type="evidence" value="ECO:0007669"/>
    <property type="project" value="UniProtKB-ARBA"/>
</dbReference>
<evidence type="ECO:0000256" key="11">
    <source>
        <dbReference type="ARBA" id="ARBA00038291"/>
    </source>
</evidence>
<dbReference type="PROSITE" id="PS50821">
    <property type="entry name" value="PAZ"/>
    <property type="match status" value="1"/>
</dbReference>
<comment type="caution">
    <text evidence="16">The sequence shown here is derived from an EMBL/GenBank/DDBJ whole genome shotgun (WGS) entry which is preliminary data.</text>
</comment>
<protein>
    <recommendedName>
        <fullName evidence="12">Piwi-like protein 2</fullName>
    </recommendedName>
</protein>
<evidence type="ECO:0000256" key="1">
    <source>
        <dbReference type="ARBA" id="ARBA00004496"/>
    </source>
</evidence>
<dbReference type="GO" id="GO:0006417">
    <property type="term" value="P:regulation of translation"/>
    <property type="evidence" value="ECO:0007669"/>
    <property type="project" value="UniProtKB-KW"/>
</dbReference>
<dbReference type="GO" id="GO:0005737">
    <property type="term" value="C:cytoplasm"/>
    <property type="evidence" value="ECO:0007669"/>
    <property type="project" value="UniProtKB-SubCell"/>
</dbReference>
<evidence type="ECO:0000256" key="6">
    <source>
        <dbReference type="ARBA" id="ARBA00022801"/>
    </source>
</evidence>
<evidence type="ECO:0000259" key="15">
    <source>
        <dbReference type="PROSITE" id="PS50822"/>
    </source>
</evidence>
<dbReference type="SMART" id="SM00950">
    <property type="entry name" value="Piwi"/>
    <property type="match status" value="1"/>
</dbReference>
<dbReference type="Gene3D" id="2.170.260.10">
    <property type="entry name" value="paz domain"/>
    <property type="match status" value="1"/>
</dbReference>
<dbReference type="GO" id="GO:0016787">
    <property type="term" value="F:hydrolase activity"/>
    <property type="evidence" value="ECO:0007669"/>
    <property type="project" value="UniProtKB-KW"/>
</dbReference>
<dbReference type="Pfam" id="PF02170">
    <property type="entry name" value="PAZ"/>
    <property type="match status" value="1"/>
</dbReference>
<feature type="region of interest" description="Disordered" evidence="13">
    <location>
        <begin position="170"/>
        <end position="190"/>
    </location>
</feature>
<keyword evidence="3" id="KW-0488">Methylation</keyword>
<dbReference type="GO" id="GO:0031047">
    <property type="term" value="P:regulatory ncRNA-mediated gene silencing"/>
    <property type="evidence" value="ECO:0007669"/>
    <property type="project" value="UniProtKB-KW"/>
</dbReference>
<dbReference type="GO" id="GO:0051321">
    <property type="term" value="P:meiotic cell cycle"/>
    <property type="evidence" value="ECO:0007669"/>
    <property type="project" value="UniProtKB-KW"/>
</dbReference>
<keyword evidence="4" id="KW-0963">Cytoplasm</keyword>
<evidence type="ECO:0000256" key="8">
    <source>
        <dbReference type="ARBA" id="ARBA00022884"/>
    </source>
</evidence>
<accession>A0AAW1B0S7</accession>
<feature type="domain" description="PAZ" evidence="14">
    <location>
        <begin position="496"/>
        <end position="609"/>
    </location>
</feature>
<dbReference type="CDD" id="cd02845">
    <property type="entry name" value="PAZ_piwi_like"/>
    <property type="match status" value="1"/>
</dbReference>
<dbReference type="InterPro" id="IPR003100">
    <property type="entry name" value="PAZ_dom"/>
</dbReference>
<evidence type="ECO:0000259" key="14">
    <source>
        <dbReference type="PROSITE" id="PS50821"/>
    </source>
</evidence>
<reference evidence="16 17" key="1">
    <citation type="journal article" date="2024" name="Proc. Natl. Acad. Sci. U.S.A.">
        <title>The genetic regulatory architecture and epigenomic basis for age-related changes in rattlesnake venom.</title>
        <authorList>
            <person name="Hogan M.P."/>
            <person name="Holding M.L."/>
            <person name="Nystrom G.S."/>
            <person name="Colston T.J."/>
            <person name="Bartlett D.A."/>
            <person name="Mason A.J."/>
            <person name="Ellsworth S.A."/>
            <person name="Rautsaw R.M."/>
            <person name="Lawrence K.C."/>
            <person name="Strickland J.L."/>
            <person name="He B."/>
            <person name="Fraser P."/>
            <person name="Margres M.J."/>
            <person name="Gilbert D.M."/>
            <person name="Gibbs H.L."/>
            <person name="Parkinson C.L."/>
            <person name="Rokyta D.R."/>
        </authorList>
    </citation>
    <scope>NUCLEOTIDE SEQUENCE [LARGE SCALE GENOMIC DNA]</scope>
    <source>
        <strain evidence="16">DRR0105</strain>
    </source>
</reference>
<sequence length="1081" mass="121754">MMMGLGIKGLPAYEWNNPDLDGSKRRRAPDASPPPIAEHLLVEWRGLRRMRGGRRGVKVRLALEARRRGESWWACFAGVAACSCAEGGWVGFASGSGELKGLRVSTRKKASLKSLEATPRTMYPTRPVFRGGAMFQMSLAGHRPESLPQVAEAGKTAEFGGKTFLSTVRAERGHPSPRGASKEPFMTGPTLSSMVQGLTLEAAPGPPLVCSGRGIAGRGVGDMSMKSKVDVLGQQMCPGLRAGPAGDSKVEPMFPGRGKIPSYVESEKPFWGLDRTSILGRGRAYTDPFTSSAESRFPAPSVKPGPPPVVSDEPVDKKEPLMKQGSKGVAIPLALNLIQIHCKNEAVYQYHVTFSPNMECKSMRLRMLKEHQLVIGDISAFDGSLLYLPIKLSQNVNLKCQRKTDGMEVNLKIQMTKVLEPSSELCIPFYNVIFRKVMKILDMKLVGRNFYDPTSATVLQQYRLQIWPGYATSIRRTDGGLFLLVDAVHKVIRNDSVLNLMHRIYQQSQENFQDECTKQLIGNIIITRYNNKNYRIDDIDWNKSPQSSFTMSDGKEITFLEYYSKNYGITIRELDQPLLIYRVEKRKNPPGKLQEGEILLVPELSFLTGIPENMRKDFRIMKDLTQKVNMSPEQHHTSLQQLLSRIEKNEAAHKELSRWGLFLDGDVYRTTGRILPMERVNLKKCSFKTSEDLNWTKELNREACISAVPIHFWALFYPKRAMEQAHELVSVLQKISGPLGIPLAAPIWKELKDDRIETYARAIKSLLSSEGSIQLVVCIITGTKDDLYRAIKRLCNVQNPVPSQVINVRTITTQYAKLRSIAQKILLQINCKLGGELWGVDIPLKQLMVIGIDVYHDPSRGKRSVMGFVASTNLILTRWYSRVVFQTPHQEIIDSLKVCLVAALQKFHEVNHNLPEKIVIYRDGVSDGQLKIVESYEIPQLEKCFEAFNNYNPKLVVFVVQKQISTNIYSLVAQQLSTPPPGTVLDHTATSRDWMDFYLIAHYSPQGCGIPTHYVCVRNTANLTPDHMQRLTFKLCHLYWNWPGTIRVPAPCKYAHKLAFLSGQILHHEPSIELCEKLFFL</sequence>
<keyword evidence="9" id="KW-0943">RNA-mediated gene silencing</keyword>
<evidence type="ECO:0000256" key="3">
    <source>
        <dbReference type="ARBA" id="ARBA00022481"/>
    </source>
</evidence>
<keyword evidence="17" id="KW-1185">Reference proteome</keyword>
<dbReference type="GO" id="GO:0030154">
    <property type="term" value="P:cell differentiation"/>
    <property type="evidence" value="ECO:0007669"/>
    <property type="project" value="UniProtKB-KW"/>
</dbReference>
<dbReference type="FunFam" id="2.170.260.10:FF:000003">
    <property type="entry name" value="Piwi-like RNA-mediated gene silencing 2"/>
    <property type="match status" value="1"/>
</dbReference>
<dbReference type="InterPro" id="IPR003165">
    <property type="entry name" value="Piwi"/>
</dbReference>
<dbReference type="EMBL" id="JAOTOJ010000010">
    <property type="protein sequence ID" value="KAK9395226.1"/>
    <property type="molecule type" value="Genomic_DNA"/>
</dbReference>
<evidence type="ECO:0000256" key="4">
    <source>
        <dbReference type="ARBA" id="ARBA00022490"/>
    </source>
</evidence>
<dbReference type="SUPFAM" id="SSF101690">
    <property type="entry name" value="PAZ domain"/>
    <property type="match status" value="1"/>
</dbReference>
<dbReference type="Pfam" id="PF02171">
    <property type="entry name" value="Piwi"/>
    <property type="match status" value="1"/>
</dbReference>
<comment type="similarity">
    <text evidence="11">Belongs to the argonaute family. Piwi subfamily.</text>
</comment>
<dbReference type="FunFam" id="3.40.50.2300:FF:000141">
    <property type="entry name" value="piwi-like protein 2 isoform X1"/>
    <property type="match status" value="1"/>
</dbReference>
<dbReference type="Proteomes" id="UP001474421">
    <property type="component" value="Unassembled WGS sequence"/>
</dbReference>
<keyword evidence="10" id="KW-0469">Meiosis</keyword>
<feature type="region of interest" description="Disordered" evidence="13">
    <location>
        <begin position="289"/>
        <end position="315"/>
    </location>
</feature>